<dbReference type="EMBL" id="ADBV01000719">
    <property type="protein sequence ID" value="EJW86471.1"/>
    <property type="molecule type" value="Genomic_DNA"/>
</dbReference>
<gene>
    <name evidence="5" type="ORF">WUBG_02613</name>
</gene>
<keyword evidence="3" id="KW-1133">Transmembrane helix</keyword>
<dbReference type="PANTHER" id="PTHR24637:SF420">
    <property type="entry name" value="NEMATODE CUTICLE COLLAGEN N-TERMINAL DOMAIN-CONTAINING PROTEIN"/>
    <property type="match status" value="1"/>
</dbReference>
<evidence type="ECO:0000313" key="5">
    <source>
        <dbReference type="EMBL" id="EJW86471.1"/>
    </source>
</evidence>
<dbReference type="PANTHER" id="PTHR24637">
    <property type="entry name" value="COLLAGEN"/>
    <property type="match status" value="1"/>
</dbReference>
<feature type="transmembrane region" description="Helical" evidence="3">
    <location>
        <begin position="12"/>
        <end position="35"/>
    </location>
</feature>
<dbReference type="InterPro" id="IPR002486">
    <property type="entry name" value="Col_cuticle_N"/>
</dbReference>
<accession>J9EV28</accession>
<dbReference type="Pfam" id="PF01484">
    <property type="entry name" value="Col_cuticle_N"/>
    <property type="match status" value="1"/>
</dbReference>
<feature type="domain" description="Nematode cuticle collagen N-terminal" evidence="4">
    <location>
        <begin position="11"/>
        <end position="63"/>
    </location>
</feature>
<keyword evidence="3" id="KW-0812">Transmembrane</keyword>
<reference evidence="6" key="1">
    <citation type="submission" date="2012-08" db="EMBL/GenBank/DDBJ databases">
        <title>The Genome Sequence of Wuchereria bancrofti.</title>
        <authorList>
            <person name="Nutman T.B."/>
            <person name="Fink D.L."/>
            <person name="Russ C."/>
            <person name="Young S."/>
            <person name="Zeng Q."/>
            <person name="Koehrsen M."/>
            <person name="Alvarado L."/>
            <person name="Berlin A."/>
            <person name="Chapman S.B."/>
            <person name="Chen Z."/>
            <person name="Freedman E."/>
            <person name="Gellesch M."/>
            <person name="Goldberg J."/>
            <person name="Griggs A."/>
            <person name="Gujja S."/>
            <person name="Heilman E.R."/>
            <person name="Heiman D."/>
            <person name="Hepburn T."/>
            <person name="Howarth C."/>
            <person name="Jen D."/>
            <person name="Larson L."/>
            <person name="Lewis B."/>
            <person name="Mehta T."/>
            <person name="Park D."/>
            <person name="Pearson M."/>
            <person name="Roberts A."/>
            <person name="Saif S."/>
            <person name="Shea T."/>
            <person name="Shenoy N."/>
            <person name="Sisk P."/>
            <person name="Stolte C."/>
            <person name="Sykes S."/>
            <person name="Walk T."/>
            <person name="White J."/>
            <person name="Yandava C."/>
            <person name="Haas B."/>
            <person name="Henn M.R."/>
            <person name="Nusbaum C."/>
            <person name="Birren B."/>
        </authorList>
    </citation>
    <scope>NUCLEOTIDE SEQUENCE [LARGE SCALE GENOMIC DNA]</scope>
    <source>
        <strain evidence="6">NA</strain>
    </source>
</reference>
<dbReference type="AlphaFoldDB" id="J9EV28"/>
<protein>
    <recommendedName>
        <fullName evidence="4">Nematode cuticle collagen N-terminal domain-containing protein</fullName>
    </recommendedName>
</protein>
<evidence type="ECO:0000256" key="2">
    <source>
        <dbReference type="SAM" id="MobiDB-lite"/>
    </source>
</evidence>
<sequence length="164" mass="18047">MELDVHRQFRHIAIAAVTLSIFSVSLAILTVPLLYSYAYHLHSKILDGTDFCKMSSRDMWSEMYALRNQRQMRRREKRGWLFGQWRDDGIGDAGGNGAYGAPAAAPVFEPPSPSQPDKEVVIHMMRCMCQHGPPGPPGPPGNDGKDGKDGQPGKVAVILGLINC</sequence>
<name>J9EV28_WUCBA</name>
<evidence type="ECO:0000259" key="4">
    <source>
        <dbReference type="SMART" id="SM01088"/>
    </source>
</evidence>
<evidence type="ECO:0000256" key="3">
    <source>
        <dbReference type="SAM" id="Phobius"/>
    </source>
</evidence>
<feature type="region of interest" description="Disordered" evidence="2">
    <location>
        <begin position="129"/>
        <end position="152"/>
    </location>
</feature>
<evidence type="ECO:0000313" key="6">
    <source>
        <dbReference type="Proteomes" id="UP000004810"/>
    </source>
</evidence>
<comment type="caution">
    <text evidence="5">The sequence shown here is derived from an EMBL/GenBank/DDBJ whole genome shotgun (WGS) entry which is preliminary data.</text>
</comment>
<dbReference type="SMART" id="SM01088">
    <property type="entry name" value="Col_cuticle_N"/>
    <property type="match status" value="1"/>
</dbReference>
<dbReference type="GO" id="GO:0042302">
    <property type="term" value="F:structural constituent of cuticle"/>
    <property type="evidence" value="ECO:0007669"/>
    <property type="project" value="InterPro"/>
</dbReference>
<organism evidence="5 6">
    <name type="scientific">Wuchereria bancrofti</name>
    <dbReference type="NCBI Taxonomy" id="6293"/>
    <lineage>
        <taxon>Eukaryota</taxon>
        <taxon>Metazoa</taxon>
        <taxon>Ecdysozoa</taxon>
        <taxon>Nematoda</taxon>
        <taxon>Chromadorea</taxon>
        <taxon>Rhabditida</taxon>
        <taxon>Spirurina</taxon>
        <taxon>Spiruromorpha</taxon>
        <taxon>Filarioidea</taxon>
        <taxon>Onchocercidae</taxon>
        <taxon>Wuchereria</taxon>
    </lineage>
</organism>
<evidence type="ECO:0000256" key="1">
    <source>
        <dbReference type="ARBA" id="ARBA00022737"/>
    </source>
</evidence>
<dbReference type="Proteomes" id="UP000004810">
    <property type="component" value="Unassembled WGS sequence"/>
</dbReference>
<keyword evidence="3" id="KW-0472">Membrane</keyword>
<proteinExistence type="predicted"/>
<keyword evidence="1" id="KW-0677">Repeat</keyword>